<protein>
    <recommendedName>
        <fullName evidence="2">Glycosyltransferase 2-like domain-containing protein</fullName>
    </recommendedName>
</protein>
<evidence type="ECO:0000259" key="2">
    <source>
        <dbReference type="Pfam" id="PF00535"/>
    </source>
</evidence>
<accession>A0A1F5JYP6</accession>
<sequence>MVPKVSVVINTLNEEQNIEKVIKSVKWADELIVCDMYSGDKTAAVAKKLGAKVFFHAKTGFVEPARNFAISKASNEWILILDADERVPETLAEKLVEIAGKMKQIDYVRIPRKNTIFNHFMQESMWWPDYNIRFFKKGKVKWPGRIHRPPEASGLGLDLPADEKYAIIHYNYSTVSQFIQRMDRYTTIQAEELCKEGKEFNWKDLFEKPLNEFLSRFFANSGYKDGLHGLALSFLQAFSFVVMYLKLWEKRNFTEEKIDLAEIEEQKNNSAGAINYWIKKSRHRVGFFTRIFKKGRN</sequence>
<dbReference type="Proteomes" id="UP000177258">
    <property type="component" value="Unassembled WGS sequence"/>
</dbReference>
<feature type="transmembrane region" description="Helical" evidence="1">
    <location>
        <begin position="226"/>
        <end position="245"/>
    </location>
</feature>
<dbReference type="PANTHER" id="PTHR43630:SF2">
    <property type="entry name" value="GLYCOSYLTRANSFERASE"/>
    <property type="match status" value="1"/>
</dbReference>
<dbReference type="InterPro" id="IPR029044">
    <property type="entry name" value="Nucleotide-diphossugar_trans"/>
</dbReference>
<dbReference type="CDD" id="cd02511">
    <property type="entry name" value="Beta4Glucosyltransferase"/>
    <property type="match status" value="1"/>
</dbReference>
<keyword evidence="1" id="KW-1133">Transmembrane helix</keyword>
<evidence type="ECO:0000313" key="4">
    <source>
        <dbReference type="Proteomes" id="UP000177258"/>
    </source>
</evidence>
<keyword evidence="1" id="KW-0472">Membrane</keyword>
<keyword evidence="1" id="KW-0812">Transmembrane</keyword>
<dbReference type="PANTHER" id="PTHR43630">
    <property type="entry name" value="POLY-BETA-1,6-N-ACETYL-D-GLUCOSAMINE SYNTHASE"/>
    <property type="match status" value="1"/>
</dbReference>
<proteinExistence type="predicted"/>
<name>A0A1F5JYP6_9BACT</name>
<dbReference type="Pfam" id="PF00535">
    <property type="entry name" value="Glycos_transf_2"/>
    <property type="match status" value="1"/>
</dbReference>
<dbReference type="Gene3D" id="3.90.550.10">
    <property type="entry name" value="Spore Coat Polysaccharide Biosynthesis Protein SpsA, Chain A"/>
    <property type="match status" value="1"/>
</dbReference>
<dbReference type="EMBL" id="MFDB01000008">
    <property type="protein sequence ID" value="OGE33541.1"/>
    <property type="molecule type" value="Genomic_DNA"/>
</dbReference>
<dbReference type="AlphaFoldDB" id="A0A1F5JYP6"/>
<evidence type="ECO:0000313" key="3">
    <source>
        <dbReference type="EMBL" id="OGE33541.1"/>
    </source>
</evidence>
<gene>
    <name evidence="3" type="ORF">A3D83_01055</name>
</gene>
<comment type="caution">
    <text evidence="3">The sequence shown here is derived from an EMBL/GenBank/DDBJ whole genome shotgun (WGS) entry which is preliminary data.</text>
</comment>
<dbReference type="SUPFAM" id="SSF53448">
    <property type="entry name" value="Nucleotide-diphospho-sugar transferases"/>
    <property type="match status" value="1"/>
</dbReference>
<feature type="domain" description="Glycosyltransferase 2-like" evidence="2">
    <location>
        <begin position="6"/>
        <end position="142"/>
    </location>
</feature>
<evidence type="ECO:0000256" key="1">
    <source>
        <dbReference type="SAM" id="Phobius"/>
    </source>
</evidence>
<dbReference type="InterPro" id="IPR001173">
    <property type="entry name" value="Glyco_trans_2-like"/>
</dbReference>
<reference evidence="3 4" key="1">
    <citation type="journal article" date="2016" name="Nat. Commun.">
        <title>Thousands of microbial genomes shed light on interconnected biogeochemical processes in an aquifer system.</title>
        <authorList>
            <person name="Anantharaman K."/>
            <person name="Brown C.T."/>
            <person name="Hug L.A."/>
            <person name="Sharon I."/>
            <person name="Castelle C.J."/>
            <person name="Probst A.J."/>
            <person name="Thomas B.C."/>
            <person name="Singh A."/>
            <person name="Wilkins M.J."/>
            <person name="Karaoz U."/>
            <person name="Brodie E.L."/>
            <person name="Williams K.H."/>
            <person name="Hubbard S.S."/>
            <person name="Banfield J.F."/>
        </authorList>
    </citation>
    <scope>NUCLEOTIDE SEQUENCE [LARGE SCALE GENOMIC DNA]</scope>
</reference>
<organism evidence="3 4">
    <name type="scientific">Candidatus Daviesbacteria bacterium RIFCSPHIGHO2_02_FULL_41_10</name>
    <dbReference type="NCBI Taxonomy" id="1797774"/>
    <lineage>
        <taxon>Bacteria</taxon>
        <taxon>Candidatus Daviesiibacteriota</taxon>
    </lineage>
</organism>